<dbReference type="InterPro" id="IPR002645">
    <property type="entry name" value="STAS_dom"/>
</dbReference>
<dbReference type="InterPro" id="IPR036513">
    <property type="entry name" value="STAS_dom_sf"/>
</dbReference>
<dbReference type="Proteomes" id="UP000198765">
    <property type="component" value="Chromosome I"/>
</dbReference>
<dbReference type="Gene3D" id="3.30.750.24">
    <property type="entry name" value="STAS domain"/>
    <property type="match status" value="1"/>
</dbReference>
<dbReference type="AlphaFoldDB" id="A0A1A8ZH66"/>
<name>A0A1A8ZH66_9ACTN</name>
<dbReference type="GO" id="GO:0043856">
    <property type="term" value="F:anti-sigma factor antagonist activity"/>
    <property type="evidence" value="ECO:0007669"/>
    <property type="project" value="TreeGrafter"/>
</dbReference>
<dbReference type="CDD" id="cd07043">
    <property type="entry name" value="STAS_anti-anti-sigma_factors"/>
    <property type="match status" value="1"/>
</dbReference>
<dbReference type="SUPFAM" id="SSF52091">
    <property type="entry name" value="SpoIIaa-like"/>
    <property type="match status" value="1"/>
</dbReference>
<organism evidence="3 4">
    <name type="scientific">Micromonospora narathiwatensis</name>
    <dbReference type="NCBI Taxonomy" id="299146"/>
    <lineage>
        <taxon>Bacteria</taxon>
        <taxon>Bacillati</taxon>
        <taxon>Actinomycetota</taxon>
        <taxon>Actinomycetes</taxon>
        <taxon>Micromonosporales</taxon>
        <taxon>Micromonosporaceae</taxon>
        <taxon>Micromonospora</taxon>
    </lineage>
</organism>
<dbReference type="PANTHER" id="PTHR33495">
    <property type="entry name" value="ANTI-SIGMA FACTOR ANTAGONIST TM_1081-RELATED-RELATED"/>
    <property type="match status" value="1"/>
</dbReference>
<feature type="domain" description="STAS" evidence="2">
    <location>
        <begin position="101"/>
        <end position="185"/>
    </location>
</feature>
<evidence type="ECO:0000256" key="1">
    <source>
        <dbReference type="SAM" id="MobiDB-lite"/>
    </source>
</evidence>
<evidence type="ECO:0000313" key="4">
    <source>
        <dbReference type="Proteomes" id="UP000198765"/>
    </source>
</evidence>
<dbReference type="PROSITE" id="PS50801">
    <property type="entry name" value="STAS"/>
    <property type="match status" value="1"/>
</dbReference>
<dbReference type="PATRIC" id="fig|299146.4.peg.1787"/>
<evidence type="ECO:0000313" key="3">
    <source>
        <dbReference type="EMBL" id="SBT43214.1"/>
    </source>
</evidence>
<protein>
    <submittedName>
        <fullName evidence="3">Anti-anti-sigma factor</fullName>
    </submittedName>
</protein>
<dbReference type="RefSeq" id="WP_091192961.1">
    <property type="nucleotide sequence ID" value="NZ_LT594324.1"/>
</dbReference>
<sequence length="232" mass="24384">MTVVPADHLMSLICDDCGDTITGAACVLPDAEVVWTLVFEHGWTGSPFASGPHLCPRCSVRPADGDDGAGTTRTPEFDDALGIGDLDGAADDRAAGSADPAEAVRRALAESVTLGRQVLVDLAEVRTIESVGLGLLVRAHQEARQDGKVLCLVAPSRFVRTVLHTMRLDSVFPIIPTRTAAFRRANRPPVGPTRPVPTAGAGRPGRPRGEHPPVQPSPAALMPPVTTTEVAR</sequence>
<accession>A0A1A8ZH66</accession>
<evidence type="ECO:0000259" key="2">
    <source>
        <dbReference type="PROSITE" id="PS50801"/>
    </source>
</evidence>
<dbReference type="OrthoDB" id="5456061at2"/>
<reference evidence="3 4" key="1">
    <citation type="submission" date="2016-06" db="EMBL/GenBank/DDBJ databases">
        <authorList>
            <person name="Kjaerup R.B."/>
            <person name="Dalgaard T.S."/>
            <person name="Juul-Madsen H.R."/>
        </authorList>
    </citation>
    <scope>NUCLEOTIDE SEQUENCE [LARGE SCALE GENOMIC DNA]</scope>
    <source>
        <strain evidence="3 4">DSM 45248</strain>
    </source>
</reference>
<feature type="region of interest" description="Disordered" evidence="1">
    <location>
        <begin position="184"/>
        <end position="232"/>
    </location>
</feature>
<keyword evidence="4" id="KW-1185">Reference proteome</keyword>
<gene>
    <name evidence="3" type="ORF">GA0070621_1728</name>
</gene>
<dbReference type="Pfam" id="PF01740">
    <property type="entry name" value="STAS"/>
    <property type="match status" value="1"/>
</dbReference>
<proteinExistence type="predicted"/>
<dbReference type="PANTHER" id="PTHR33495:SF2">
    <property type="entry name" value="ANTI-SIGMA FACTOR ANTAGONIST TM_1081-RELATED"/>
    <property type="match status" value="1"/>
</dbReference>
<dbReference type="EMBL" id="LT594324">
    <property type="protein sequence ID" value="SBT43214.1"/>
    <property type="molecule type" value="Genomic_DNA"/>
</dbReference>